<name>A0A0C1TNH1_9BACT</name>
<protein>
    <submittedName>
        <fullName evidence="3">Membrane protein</fullName>
    </submittedName>
</protein>
<keyword evidence="1" id="KW-1133">Transmembrane helix</keyword>
<evidence type="ECO:0000256" key="2">
    <source>
        <dbReference type="SAM" id="SignalP"/>
    </source>
</evidence>
<keyword evidence="1" id="KW-0812">Transmembrane</keyword>
<dbReference type="AlphaFoldDB" id="A0A0C1TNH1"/>
<feature type="signal peptide" evidence="2">
    <location>
        <begin position="1"/>
        <end position="28"/>
    </location>
</feature>
<evidence type="ECO:0000256" key="1">
    <source>
        <dbReference type="SAM" id="Phobius"/>
    </source>
</evidence>
<feature type="transmembrane region" description="Helical" evidence="1">
    <location>
        <begin position="394"/>
        <end position="415"/>
    </location>
</feature>
<dbReference type="Gene3D" id="3.40.30.10">
    <property type="entry name" value="Glutaredoxin"/>
    <property type="match status" value="1"/>
</dbReference>
<feature type="transmembrane region" description="Helical" evidence="1">
    <location>
        <begin position="232"/>
        <end position="252"/>
    </location>
</feature>
<sequence length="425" mass="47219">MIRARTRWAPFPAVAALLLCLTMLLASWAETTSRAPAVTLYFFWGEGCPHCERAKTYLADAHHRFPGLEIRSYEVLHNENNLNLLMTMSRKLGTEAKGVPTFIIANKMLDGFSDETRRELEQEIVRRTATSHPAGENDTQGRAGNAAPLTLPLLGTISAERLSLPFFTLAVATLDSFNPCAFFVLLFLLSLMVHAHSRHKMAVIGGVFVFFSGLVYFLFMAAWLNLFLVTGHLTWITVLAAVAALIIATMNVKDFFLFERGVSLVIPEEAKPRLFERMRNLVRAGTLPAMLAGTVVLALAANSYELLCTAGFPMVFTRVLTLRELPSSAYYLYLGFYNVVYVIPLAIIVGIFTITLGSRKLTEWQGRVLKLVSGIMMLSLGFVLLLRPTLLNNAFISLGIMAASLAVSWVIVTIVKQIKPDWTRH</sequence>
<feature type="transmembrane region" description="Helical" evidence="1">
    <location>
        <begin position="281"/>
        <end position="304"/>
    </location>
</feature>
<keyword evidence="4" id="KW-1185">Reference proteome</keyword>
<keyword evidence="1" id="KW-0472">Membrane</keyword>
<dbReference type="Proteomes" id="UP000031433">
    <property type="component" value="Unassembled WGS sequence"/>
</dbReference>
<dbReference type="InterPro" id="IPR036249">
    <property type="entry name" value="Thioredoxin-like_sf"/>
</dbReference>
<dbReference type="SUPFAM" id="SSF52833">
    <property type="entry name" value="Thioredoxin-like"/>
    <property type="match status" value="1"/>
</dbReference>
<dbReference type="EMBL" id="JXBL01000001">
    <property type="protein sequence ID" value="KIE42404.1"/>
    <property type="molecule type" value="Genomic_DNA"/>
</dbReference>
<feature type="transmembrane region" description="Helical" evidence="1">
    <location>
        <begin position="330"/>
        <end position="356"/>
    </location>
</feature>
<feature type="transmembrane region" description="Helical" evidence="1">
    <location>
        <begin position="368"/>
        <end position="388"/>
    </location>
</feature>
<reference evidence="3 4" key="1">
    <citation type="submission" date="2015-01" db="EMBL/GenBank/DDBJ databases">
        <title>Genome sequence of the anaerobic bacterium Geobacter soli GSS01, a dissimilatory Fe(III) reducer from soil.</title>
        <authorList>
            <person name="Yang G."/>
            <person name="Zhou S."/>
        </authorList>
    </citation>
    <scope>NUCLEOTIDE SEQUENCE [LARGE SCALE GENOMIC DNA]</scope>
    <source>
        <strain evidence="3 4">GSS01</strain>
    </source>
</reference>
<evidence type="ECO:0000313" key="4">
    <source>
        <dbReference type="Proteomes" id="UP000031433"/>
    </source>
</evidence>
<organism evidence="3 4">
    <name type="scientific">Geobacter soli</name>
    <dbReference type="NCBI Taxonomy" id="1510391"/>
    <lineage>
        <taxon>Bacteria</taxon>
        <taxon>Pseudomonadati</taxon>
        <taxon>Thermodesulfobacteriota</taxon>
        <taxon>Desulfuromonadia</taxon>
        <taxon>Geobacterales</taxon>
        <taxon>Geobacteraceae</taxon>
        <taxon>Geobacter</taxon>
    </lineage>
</organism>
<feature type="chain" id="PRO_5002157132" evidence="2">
    <location>
        <begin position="29"/>
        <end position="425"/>
    </location>
</feature>
<accession>A0A0C1TNH1</accession>
<dbReference type="RefSeq" id="WP_039644929.1">
    <property type="nucleotide sequence ID" value="NZ_JXBL01000001.1"/>
</dbReference>
<proteinExistence type="predicted"/>
<gene>
    <name evidence="3" type="ORF">SE37_07070</name>
</gene>
<comment type="caution">
    <text evidence="3">The sequence shown here is derived from an EMBL/GenBank/DDBJ whole genome shotgun (WGS) entry which is preliminary data.</text>
</comment>
<feature type="transmembrane region" description="Helical" evidence="1">
    <location>
        <begin position="201"/>
        <end position="226"/>
    </location>
</feature>
<dbReference type="PROSITE" id="PS51354">
    <property type="entry name" value="GLUTAREDOXIN_2"/>
    <property type="match status" value="1"/>
</dbReference>
<keyword evidence="2" id="KW-0732">Signal</keyword>
<evidence type="ECO:0000313" key="3">
    <source>
        <dbReference type="EMBL" id="KIE42404.1"/>
    </source>
</evidence>
<feature type="transmembrane region" description="Helical" evidence="1">
    <location>
        <begin position="166"/>
        <end position="189"/>
    </location>
</feature>